<gene>
    <name evidence="2" type="ORF">J2Z66_000497</name>
</gene>
<accession>A0ABS4IMU7</accession>
<dbReference type="RefSeq" id="WP_209969584.1">
    <property type="nucleotide sequence ID" value="NZ_JAGGLB010000002.1"/>
</dbReference>
<keyword evidence="3" id="KW-1185">Reference proteome</keyword>
<organism evidence="2 3">
    <name type="scientific">Paenibacillus eucommiae</name>
    <dbReference type="NCBI Taxonomy" id="1355755"/>
    <lineage>
        <taxon>Bacteria</taxon>
        <taxon>Bacillati</taxon>
        <taxon>Bacillota</taxon>
        <taxon>Bacilli</taxon>
        <taxon>Bacillales</taxon>
        <taxon>Paenibacillaceae</taxon>
        <taxon>Paenibacillus</taxon>
    </lineage>
</organism>
<evidence type="ECO:0000259" key="1">
    <source>
        <dbReference type="PROSITE" id="PS51085"/>
    </source>
</evidence>
<protein>
    <submittedName>
        <fullName evidence="2">2Fe-2S ferredoxin</fullName>
    </submittedName>
</protein>
<name>A0ABS4IMU7_9BACL</name>
<evidence type="ECO:0000313" key="2">
    <source>
        <dbReference type="EMBL" id="MBP1988902.1"/>
    </source>
</evidence>
<sequence>MLQLKARNKQSVVEPEPGFTILDLALKSKVEWGFSCTRGTCARCRCLILEGQEFLEEPTEAEDARLEPDELESGYRLACQCVIKQAGAISVTHRPYF</sequence>
<feature type="domain" description="2Fe-2S ferredoxin-type" evidence="1">
    <location>
        <begin position="1"/>
        <end position="97"/>
    </location>
</feature>
<dbReference type="EMBL" id="JAGGLB010000002">
    <property type="protein sequence ID" value="MBP1988902.1"/>
    <property type="molecule type" value="Genomic_DNA"/>
</dbReference>
<dbReference type="PROSITE" id="PS51085">
    <property type="entry name" value="2FE2S_FER_2"/>
    <property type="match status" value="1"/>
</dbReference>
<comment type="caution">
    <text evidence="2">The sequence shown here is derived from an EMBL/GenBank/DDBJ whole genome shotgun (WGS) entry which is preliminary data.</text>
</comment>
<dbReference type="Gene3D" id="3.10.20.30">
    <property type="match status" value="1"/>
</dbReference>
<evidence type="ECO:0000313" key="3">
    <source>
        <dbReference type="Proteomes" id="UP001519287"/>
    </source>
</evidence>
<dbReference type="SUPFAM" id="SSF54292">
    <property type="entry name" value="2Fe-2S ferredoxin-like"/>
    <property type="match status" value="1"/>
</dbReference>
<proteinExistence type="predicted"/>
<dbReference type="InterPro" id="IPR036010">
    <property type="entry name" value="2Fe-2S_ferredoxin-like_sf"/>
</dbReference>
<dbReference type="Proteomes" id="UP001519287">
    <property type="component" value="Unassembled WGS sequence"/>
</dbReference>
<dbReference type="Pfam" id="PF00111">
    <property type="entry name" value="Fer2"/>
    <property type="match status" value="1"/>
</dbReference>
<dbReference type="InterPro" id="IPR001041">
    <property type="entry name" value="2Fe-2S_ferredoxin-type"/>
</dbReference>
<reference evidence="2 3" key="1">
    <citation type="submission" date="2021-03" db="EMBL/GenBank/DDBJ databases">
        <title>Genomic Encyclopedia of Type Strains, Phase IV (KMG-IV): sequencing the most valuable type-strain genomes for metagenomic binning, comparative biology and taxonomic classification.</title>
        <authorList>
            <person name="Goeker M."/>
        </authorList>
    </citation>
    <scope>NUCLEOTIDE SEQUENCE [LARGE SCALE GENOMIC DNA]</scope>
    <source>
        <strain evidence="2 3">DSM 26048</strain>
    </source>
</reference>
<dbReference type="CDD" id="cd00207">
    <property type="entry name" value="fer2"/>
    <property type="match status" value="1"/>
</dbReference>
<dbReference type="InterPro" id="IPR012675">
    <property type="entry name" value="Beta-grasp_dom_sf"/>
</dbReference>